<keyword evidence="3" id="KW-1185">Reference proteome</keyword>
<protein>
    <recommendedName>
        <fullName evidence="1">Retrovirus-related Pol polyprotein from transposon TNT 1-94-like beta-barrel domain-containing protein</fullName>
    </recommendedName>
</protein>
<dbReference type="AlphaFoldDB" id="A0AAN8LPI1"/>
<name>A0AAN8LPI1_9TELE</name>
<sequence length="117" mass="12898">MVDTGATSHIVTDIGKFKEFDETFKPEKHSVELADGTRTNGVAERRGAAEVYLRDNTGRRVKTTLTKALYVPSFPQDIFSVKAATANGASVNFRQGCNKLIHKNGTTFDIEDGRYLS</sequence>
<feature type="domain" description="Retrovirus-related Pol polyprotein from transposon TNT 1-94-like beta-barrel" evidence="1">
    <location>
        <begin position="1"/>
        <end position="88"/>
    </location>
</feature>
<dbReference type="EMBL" id="JAGTTL010000011">
    <property type="protein sequence ID" value="KAK6316125.1"/>
    <property type="molecule type" value="Genomic_DNA"/>
</dbReference>
<proteinExistence type="predicted"/>
<organism evidence="2 3">
    <name type="scientific">Coregonus suidteri</name>
    <dbReference type="NCBI Taxonomy" id="861788"/>
    <lineage>
        <taxon>Eukaryota</taxon>
        <taxon>Metazoa</taxon>
        <taxon>Chordata</taxon>
        <taxon>Craniata</taxon>
        <taxon>Vertebrata</taxon>
        <taxon>Euteleostomi</taxon>
        <taxon>Actinopterygii</taxon>
        <taxon>Neopterygii</taxon>
        <taxon>Teleostei</taxon>
        <taxon>Protacanthopterygii</taxon>
        <taxon>Salmoniformes</taxon>
        <taxon>Salmonidae</taxon>
        <taxon>Coregoninae</taxon>
        <taxon>Coregonus</taxon>
    </lineage>
</organism>
<comment type="caution">
    <text evidence="2">The sequence shown here is derived from an EMBL/GenBank/DDBJ whole genome shotgun (WGS) entry which is preliminary data.</text>
</comment>
<evidence type="ECO:0000313" key="3">
    <source>
        <dbReference type="Proteomes" id="UP001356427"/>
    </source>
</evidence>
<gene>
    <name evidence="2" type="ORF">J4Q44_G00136490</name>
</gene>
<evidence type="ECO:0000259" key="1">
    <source>
        <dbReference type="Pfam" id="PF22936"/>
    </source>
</evidence>
<accession>A0AAN8LPI1</accession>
<dbReference type="InterPro" id="IPR054722">
    <property type="entry name" value="PolX-like_BBD"/>
</dbReference>
<dbReference type="Pfam" id="PF22936">
    <property type="entry name" value="Pol_BBD"/>
    <property type="match status" value="1"/>
</dbReference>
<evidence type="ECO:0000313" key="2">
    <source>
        <dbReference type="EMBL" id="KAK6316125.1"/>
    </source>
</evidence>
<dbReference type="Proteomes" id="UP001356427">
    <property type="component" value="Unassembled WGS sequence"/>
</dbReference>
<reference evidence="2 3" key="1">
    <citation type="submission" date="2021-04" db="EMBL/GenBank/DDBJ databases">
        <authorList>
            <person name="De Guttry C."/>
            <person name="Zahm M."/>
            <person name="Klopp C."/>
            <person name="Cabau C."/>
            <person name="Louis A."/>
            <person name="Berthelot C."/>
            <person name="Parey E."/>
            <person name="Roest Crollius H."/>
            <person name="Montfort J."/>
            <person name="Robinson-Rechavi M."/>
            <person name="Bucao C."/>
            <person name="Bouchez O."/>
            <person name="Gislard M."/>
            <person name="Lluch J."/>
            <person name="Milhes M."/>
            <person name="Lampietro C."/>
            <person name="Lopez Roques C."/>
            <person name="Donnadieu C."/>
            <person name="Braasch I."/>
            <person name="Desvignes T."/>
            <person name="Postlethwait J."/>
            <person name="Bobe J."/>
            <person name="Wedekind C."/>
            <person name="Guiguen Y."/>
        </authorList>
    </citation>
    <scope>NUCLEOTIDE SEQUENCE [LARGE SCALE GENOMIC DNA]</scope>
    <source>
        <strain evidence="2">Cs_M1</strain>
        <tissue evidence="2">Blood</tissue>
    </source>
</reference>